<dbReference type="EMBL" id="LDAU01000105">
    <property type="protein sequence ID" value="KRX05697.1"/>
    <property type="molecule type" value="Genomic_DNA"/>
</dbReference>
<evidence type="ECO:0000313" key="3">
    <source>
        <dbReference type="Proteomes" id="UP000054937"/>
    </source>
</evidence>
<keyword evidence="3" id="KW-1185">Reference proteome</keyword>
<reference evidence="2 3" key="1">
    <citation type="journal article" date="2015" name="Sci. Rep.">
        <title>Genome of the facultative scuticociliatosis pathogen Pseudocohnilembus persalinus provides insight into its virulence through horizontal gene transfer.</title>
        <authorList>
            <person name="Xiong J."/>
            <person name="Wang G."/>
            <person name="Cheng J."/>
            <person name="Tian M."/>
            <person name="Pan X."/>
            <person name="Warren A."/>
            <person name="Jiang C."/>
            <person name="Yuan D."/>
            <person name="Miao W."/>
        </authorList>
    </citation>
    <scope>NUCLEOTIDE SEQUENCE [LARGE SCALE GENOMIC DNA]</scope>
    <source>
        <strain evidence="2">36N120E</strain>
    </source>
</reference>
<proteinExistence type="predicted"/>
<feature type="region of interest" description="Disordered" evidence="1">
    <location>
        <begin position="1"/>
        <end position="32"/>
    </location>
</feature>
<dbReference type="InParanoid" id="A0A0V0QU13"/>
<dbReference type="AlphaFoldDB" id="A0A0V0QU13"/>
<organism evidence="2 3">
    <name type="scientific">Pseudocohnilembus persalinus</name>
    <name type="common">Ciliate</name>
    <dbReference type="NCBI Taxonomy" id="266149"/>
    <lineage>
        <taxon>Eukaryota</taxon>
        <taxon>Sar</taxon>
        <taxon>Alveolata</taxon>
        <taxon>Ciliophora</taxon>
        <taxon>Intramacronucleata</taxon>
        <taxon>Oligohymenophorea</taxon>
        <taxon>Scuticociliatia</taxon>
        <taxon>Philasterida</taxon>
        <taxon>Pseudocohnilembidae</taxon>
        <taxon>Pseudocohnilembus</taxon>
    </lineage>
</organism>
<evidence type="ECO:0000256" key="1">
    <source>
        <dbReference type="SAM" id="MobiDB-lite"/>
    </source>
</evidence>
<evidence type="ECO:0000313" key="2">
    <source>
        <dbReference type="EMBL" id="KRX05697.1"/>
    </source>
</evidence>
<comment type="caution">
    <text evidence="2">The sequence shown here is derived from an EMBL/GenBank/DDBJ whole genome shotgun (WGS) entry which is preliminary data.</text>
</comment>
<protein>
    <submittedName>
        <fullName evidence="2">Uncharacterized protein</fullName>
    </submittedName>
</protein>
<gene>
    <name evidence="2" type="ORF">PPERSA_09837</name>
</gene>
<name>A0A0V0QU13_PSEPJ</name>
<sequence>MQQMKQLEEFNNPNYTYQPVTNKKKNTSLSPYSQVQRSYDFLKVKREKIENLKNLTQLEKQKEIEKNCTFKPNICSINPDKIIKNEPNTNPYIRKGYEQFYERQDKAKRMQQEKQHKLNSIGKSKNCKWNNQITKSQEFNLTKPKFKIYKGINDQQDVNIYAPLKPFQEANNTLSLFLSSFNSKKNYNQNKNE</sequence>
<accession>A0A0V0QU13</accession>
<dbReference type="Proteomes" id="UP000054937">
    <property type="component" value="Unassembled WGS sequence"/>
</dbReference>